<dbReference type="GO" id="GO:0000209">
    <property type="term" value="P:protein polyubiquitination"/>
    <property type="evidence" value="ECO:0007669"/>
    <property type="project" value="TreeGrafter"/>
</dbReference>
<dbReference type="GO" id="GO:0005634">
    <property type="term" value="C:nucleus"/>
    <property type="evidence" value="ECO:0007669"/>
    <property type="project" value="TreeGrafter"/>
</dbReference>
<dbReference type="GO" id="GO:0034450">
    <property type="term" value="F:ubiquitin-ubiquitin ligase activity"/>
    <property type="evidence" value="ECO:0007669"/>
    <property type="project" value="InterPro"/>
</dbReference>
<dbReference type="AlphaFoldDB" id="A0A9W7Y094"/>
<dbReference type="OrthoDB" id="20295at2759"/>
<dbReference type="InterPro" id="IPR003613">
    <property type="entry name" value="Ubox_domain"/>
</dbReference>
<proteinExistence type="predicted"/>
<dbReference type="PANTHER" id="PTHR13931">
    <property type="entry name" value="UBIQUITINATION FACTOR E4"/>
    <property type="match status" value="1"/>
</dbReference>
<evidence type="ECO:0000313" key="2">
    <source>
        <dbReference type="EMBL" id="KAJ1722300.1"/>
    </source>
</evidence>
<organism evidence="2 3">
    <name type="scientific">Coemansia erecta</name>
    <dbReference type="NCBI Taxonomy" id="147472"/>
    <lineage>
        <taxon>Eukaryota</taxon>
        <taxon>Fungi</taxon>
        <taxon>Fungi incertae sedis</taxon>
        <taxon>Zoopagomycota</taxon>
        <taxon>Kickxellomycotina</taxon>
        <taxon>Kickxellomycetes</taxon>
        <taxon>Kickxellales</taxon>
        <taxon>Kickxellaceae</taxon>
        <taxon>Coemansia</taxon>
    </lineage>
</organism>
<dbReference type="SMART" id="SM00504">
    <property type="entry name" value="Ubox"/>
    <property type="match status" value="1"/>
</dbReference>
<dbReference type="Pfam" id="PF04564">
    <property type="entry name" value="U-box"/>
    <property type="match status" value="1"/>
</dbReference>
<dbReference type="GO" id="GO:0005737">
    <property type="term" value="C:cytoplasm"/>
    <property type="evidence" value="ECO:0007669"/>
    <property type="project" value="TreeGrafter"/>
</dbReference>
<reference evidence="2" key="1">
    <citation type="submission" date="2022-07" db="EMBL/GenBank/DDBJ databases">
        <title>Phylogenomic reconstructions and comparative analyses of Kickxellomycotina fungi.</title>
        <authorList>
            <person name="Reynolds N.K."/>
            <person name="Stajich J.E."/>
            <person name="Barry K."/>
            <person name="Grigoriev I.V."/>
            <person name="Crous P."/>
            <person name="Smith M.E."/>
        </authorList>
    </citation>
    <scope>NUCLEOTIDE SEQUENCE</scope>
    <source>
        <strain evidence="2">NBRC 32514</strain>
    </source>
</reference>
<dbReference type="PROSITE" id="PS51698">
    <property type="entry name" value="U_BOX"/>
    <property type="match status" value="1"/>
</dbReference>
<dbReference type="PANTHER" id="PTHR13931:SF2">
    <property type="entry name" value="UBIQUITIN CONJUGATION FACTOR E4 B"/>
    <property type="match status" value="1"/>
</dbReference>
<dbReference type="InterPro" id="IPR013083">
    <property type="entry name" value="Znf_RING/FYVE/PHD"/>
</dbReference>
<keyword evidence="3" id="KW-1185">Reference proteome</keyword>
<dbReference type="GO" id="GO:0036503">
    <property type="term" value="P:ERAD pathway"/>
    <property type="evidence" value="ECO:0007669"/>
    <property type="project" value="InterPro"/>
</dbReference>
<dbReference type="Proteomes" id="UP001149813">
    <property type="component" value="Unassembled WGS sequence"/>
</dbReference>
<evidence type="ECO:0000259" key="1">
    <source>
        <dbReference type="PROSITE" id="PS51698"/>
    </source>
</evidence>
<dbReference type="InterPro" id="IPR045132">
    <property type="entry name" value="UBE4"/>
</dbReference>
<dbReference type="SUPFAM" id="SSF57850">
    <property type="entry name" value="RING/U-box"/>
    <property type="match status" value="1"/>
</dbReference>
<dbReference type="EMBL" id="JANBOJ010000118">
    <property type="protein sequence ID" value="KAJ1722300.1"/>
    <property type="molecule type" value="Genomic_DNA"/>
</dbReference>
<name>A0A9W7Y094_9FUNG</name>
<evidence type="ECO:0000313" key="3">
    <source>
        <dbReference type="Proteomes" id="UP001149813"/>
    </source>
</evidence>
<comment type="caution">
    <text evidence="2">The sequence shown here is derived from an EMBL/GenBank/DDBJ whole genome shotgun (WGS) entry which is preliminary data.</text>
</comment>
<feature type="domain" description="U-box" evidence="1">
    <location>
        <begin position="60"/>
        <end position="130"/>
    </location>
</feature>
<dbReference type="Gene3D" id="3.30.40.10">
    <property type="entry name" value="Zinc/RING finger domain, C3HC4 (zinc finger)"/>
    <property type="match status" value="1"/>
</dbReference>
<gene>
    <name evidence="2" type="ORF">LPJ53_003250</name>
</gene>
<accession>A0A9W7Y094</accession>
<dbReference type="GO" id="GO:0000151">
    <property type="term" value="C:ubiquitin ligase complex"/>
    <property type="evidence" value="ECO:0007669"/>
    <property type="project" value="InterPro"/>
</dbReference>
<protein>
    <recommendedName>
        <fullName evidence="1">U-box domain-containing protein</fullName>
    </recommendedName>
</protein>
<sequence length="130" mass="14660">MHRAQTLGLGGIEIWAQPSQRMHPQQRNEAWQQIFRLRESVVRLQAGSSIPQMQAKVPDNIPPEFVDVITQNMMVDPVILPSGVRCDRLTITKHLSVKSTDPFTGLSLTINQVKPDLLLGQRIKAWLSGR</sequence>